<evidence type="ECO:0000313" key="3">
    <source>
        <dbReference type="Proteomes" id="UP000239896"/>
    </source>
</evidence>
<proteinExistence type="predicted"/>
<protein>
    <submittedName>
        <fullName evidence="2">Uncharacterized protein</fullName>
    </submittedName>
</protein>
<name>A0A2T0VS42_9GAMM</name>
<dbReference type="EMBL" id="PVTM01000001">
    <property type="protein sequence ID" value="PRY73415.1"/>
    <property type="molecule type" value="Genomic_DNA"/>
</dbReference>
<reference evidence="2 3" key="1">
    <citation type="submission" date="2018-03" db="EMBL/GenBank/DDBJ databases">
        <title>Comparative analysis of microorganisms from saline springs in Andes Mountain Range, Colombia.</title>
        <authorList>
            <person name="Rubin E."/>
        </authorList>
    </citation>
    <scope>NUCLEOTIDE SEQUENCE [LARGE SCALE GENOMIC DNA]</scope>
    <source>
        <strain evidence="2 3">USBA 854</strain>
    </source>
</reference>
<comment type="caution">
    <text evidence="2">The sequence shown here is derived from an EMBL/GenBank/DDBJ whole genome shotgun (WGS) entry which is preliminary data.</text>
</comment>
<gene>
    <name evidence="2" type="ORF">BCL64_10178</name>
</gene>
<accession>A0A2T0VS42</accession>
<dbReference type="Proteomes" id="UP000239896">
    <property type="component" value="Unassembled WGS sequence"/>
</dbReference>
<organism evidence="2 3">
    <name type="scientific">Halomonas ventosae</name>
    <dbReference type="NCBI Taxonomy" id="229007"/>
    <lineage>
        <taxon>Bacteria</taxon>
        <taxon>Pseudomonadati</taxon>
        <taxon>Pseudomonadota</taxon>
        <taxon>Gammaproteobacteria</taxon>
        <taxon>Oceanospirillales</taxon>
        <taxon>Halomonadaceae</taxon>
        <taxon>Halomonas</taxon>
    </lineage>
</organism>
<evidence type="ECO:0000313" key="2">
    <source>
        <dbReference type="EMBL" id="PRY73415.1"/>
    </source>
</evidence>
<evidence type="ECO:0000256" key="1">
    <source>
        <dbReference type="SAM" id="MobiDB-lite"/>
    </source>
</evidence>
<keyword evidence="3" id="KW-1185">Reference proteome</keyword>
<feature type="compositionally biased region" description="Polar residues" evidence="1">
    <location>
        <begin position="1"/>
        <end position="10"/>
    </location>
</feature>
<dbReference type="AlphaFoldDB" id="A0A2T0VS42"/>
<sequence length="40" mass="4086">MVENNATNGLTLAPDPIGVLGTSAPADMPANNMPEQHPAQ</sequence>
<dbReference type="RefSeq" id="WP_258176180.1">
    <property type="nucleotide sequence ID" value="NZ_PVTM01000001.1"/>
</dbReference>
<feature type="region of interest" description="Disordered" evidence="1">
    <location>
        <begin position="1"/>
        <end position="40"/>
    </location>
</feature>